<dbReference type="WBParaSite" id="PS1159_v2.g14314.t1">
    <property type="protein sequence ID" value="PS1159_v2.g14314.t1"/>
    <property type="gene ID" value="PS1159_v2.g14314"/>
</dbReference>
<name>A0AC35F791_9BILA</name>
<evidence type="ECO:0000313" key="2">
    <source>
        <dbReference type="WBParaSite" id="PS1159_v2.g14314.t1"/>
    </source>
</evidence>
<accession>A0AC35F791</accession>
<protein>
    <submittedName>
        <fullName evidence="2">Uncharacterized protein</fullName>
    </submittedName>
</protein>
<organism evidence="1 2">
    <name type="scientific">Panagrolaimus sp. PS1159</name>
    <dbReference type="NCBI Taxonomy" id="55785"/>
    <lineage>
        <taxon>Eukaryota</taxon>
        <taxon>Metazoa</taxon>
        <taxon>Ecdysozoa</taxon>
        <taxon>Nematoda</taxon>
        <taxon>Chromadorea</taxon>
        <taxon>Rhabditida</taxon>
        <taxon>Tylenchina</taxon>
        <taxon>Panagrolaimomorpha</taxon>
        <taxon>Panagrolaimoidea</taxon>
        <taxon>Panagrolaimidae</taxon>
        <taxon>Panagrolaimus</taxon>
    </lineage>
</organism>
<dbReference type="Proteomes" id="UP000887580">
    <property type="component" value="Unplaced"/>
</dbReference>
<sequence>MIQKSFEIGLEANGDNPEKHVQILSNGAKINLENQLCIPEYRYVGFVRYVITVNETGILKASFYDSKSGENKKLYYLEEEKTGVPIVAVNETTFEKFFMELTNVTTTTTATTTTTTTTSETTTTITTTTSKPVPSTPNFATKNKETKKPLALSTTAAKIMGKENENSAVFIFHHSYLISFIAILLFW</sequence>
<reference evidence="2" key="1">
    <citation type="submission" date="2022-11" db="UniProtKB">
        <authorList>
            <consortium name="WormBaseParasite"/>
        </authorList>
    </citation>
    <scope>IDENTIFICATION</scope>
</reference>
<proteinExistence type="predicted"/>
<evidence type="ECO:0000313" key="1">
    <source>
        <dbReference type="Proteomes" id="UP000887580"/>
    </source>
</evidence>